<reference evidence="7" key="1">
    <citation type="submission" date="2021-12" db="EMBL/GenBank/DDBJ databases">
        <authorList>
            <person name="King R."/>
        </authorList>
    </citation>
    <scope>NUCLEOTIDE SEQUENCE</scope>
</reference>
<dbReference type="GO" id="GO:0005634">
    <property type="term" value="C:nucleus"/>
    <property type="evidence" value="ECO:0007669"/>
    <property type="project" value="UniProtKB-SubCell"/>
</dbReference>
<dbReference type="SMART" id="SM00398">
    <property type="entry name" value="HMG"/>
    <property type="match status" value="1"/>
</dbReference>
<organism evidence="7 8">
    <name type="scientific">Bemisia tabaci</name>
    <name type="common">Sweetpotato whitefly</name>
    <name type="synonym">Aleurodes tabaci</name>
    <dbReference type="NCBI Taxonomy" id="7038"/>
    <lineage>
        <taxon>Eukaryota</taxon>
        <taxon>Metazoa</taxon>
        <taxon>Ecdysozoa</taxon>
        <taxon>Arthropoda</taxon>
        <taxon>Hexapoda</taxon>
        <taxon>Insecta</taxon>
        <taxon>Pterygota</taxon>
        <taxon>Neoptera</taxon>
        <taxon>Paraneoptera</taxon>
        <taxon>Hemiptera</taxon>
        <taxon>Sternorrhyncha</taxon>
        <taxon>Aleyrodoidea</taxon>
        <taxon>Aleyrodidae</taxon>
        <taxon>Aleyrodinae</taxon>
        <taxon>Bemisia</taxon>
    </lineage>
</organism>
<name>A0A9P0C4L1_BEMTA</name>
<comment type="subcellular location">
    <subcellularLocation>
        <location evidence="1">Nucleus</location>
    </subcellularLocation>
</comment>
<keyword evidence="8" id="KW-1185">Reference proteome</keyword>
<dbReference type="InterPro" id="IPR036910">
    <property type="entry name" value="HMG_box_dom_sf"/>
</dbReference>
<dbReference type="GO" id="GO:0000122">
    <property type="term" value="P:negative regulation of transcription by RNA polymerase II"/>
    <property type="evidence" value="ECO:0007669"/>
    <property type="project" value="TreeGrafter"/>
</dbReference>
<feature type="domain" description="HMG box" evidence="6">
    <location>
        <begin position="40"/>
        <end position="108"/>
    </location>
</feature>
<dbReference type="KEGG" id="btab:109044014"/>
<dbReference type="GO" id="GO:0001228">
    <property type="term" value="F:DNA-binding transcription activator activity, RNA polymerase II-specific"/>
    <property type="evidence" value="ECO:0007669"/>
    <property type="project" value="TreeGrafter"/>
</dbReference>
<dbReference type="GO" id="GO:0030182">
    <property type="term" value="P:neuron differentiation"/>
    <property type="evidence" value="ECO:0007669"/>
    <property type="project" value="TreeGrafter"/>
</dbReference>
<evidence type="ECO:0000313" key="7">
    <source>
        <dbReference type="EMBL" id="CAH0754818.1"/>
    </source>
</evidence>
<dbReference type="SUPFAM" id="SSF47095">
    <property type="entry name" value="HMG-box"/>
    <property type="match status" value="1"/>
</dbReference>
<dbReference type="PANTHER" id="PTHR10270">
    <property type="entry name" value="SOX TRANSCRIPTION FACTOR"/>
    <property type="match status" value="1"/>
</dbReference>
<dbReference type="FunFam" id="1.10.30.10:FF:000002">
    <property type="entry name" value="transcription factor Sox-2"/>
    <property type="match status" value="1"/>
</dbReference>
<dbReference type="Proteomes" id="UP001152759">
    <property type="component" value="Chromosome 1"/>
</dbReference>
<dbReference type="GO" id="GO:0007420">
    <property type="term" value="P:brain development"/>
    <property type="evidence" value="ECO:0007669"/>
    <property type="project" value="TreeGrafter"/>
</dbReference>
<dbReference type="PANTHER" id="PTHR10270:SF324">
    <property type="entry name" value="SOX DOMAIN-CONTAINING PROTEIN DICHAETE-RELATED"/>
    <property type="match status" value="1"/>
</dbReference>
<accession>A0A9P0C4L1</accession>
<dbReference type="Gene3D" id="1.10.30.10">
    <property type="entry name" value="High mobility group box domain"/>
    <property type="match status" value="1"/>
</dbReference>
<sequence>MNGGLCEPSGCSGGADNVMSCRLADLSGLSRMKKTQDEHIKRPMNAFMVWSRLQRRKIAQDNPKMHNSEISKRLGAEWKLLTENEKRPFIDEAKRLRAMHMKEHPDYKYRPRRKPKTLRKDGYPYSMPYQSVPIDALRAGISQVGSYYNPYGSLGMAAAMTQQSISGLPTPSTQMVPGSMEAMKYSLEAAEKFRPPYLPASTLAMSMYPDQKYLDSSASGYTSYLDTAFTKAYLESSKMVGSYMMESAAAAAASSKHYSSLDLGKSISETATRSPSQTPDDEGKAEEHSSSSTSSSASPATLPWYPHPPPTPSTAPSGTPSGLGMGGLVPFSQYANGPHSAAHYQSPPSAASSDFRRPLSVIF</sequence>
<evidence type="ECO:0000256" key="5">
    <source>
        <dbReference type="SAM" id="MobiDB-lite"/>
    </source>
</evidence>
<feature type="compositionally biased region" description="Polar residues" evidence="5">
    <location>
        <begin position="267"/>
        <end position="278"/>
    </location>
</feature>
<dbReference type="GO" id="GO:0000978">
    <property type="term" value="F:RNA polymerase II cis-regulatory region sequence-specific DNA binding"/>
    <property type="evidence" value="ECO:0007669"/>
    <property type="project" value="TreeGrafter"/>
</dbReference>
<gene>
    <name evidence="7" type="ORF">BEMITA_LOCUS1976</name>
</gene>
<feature type="compositionally biased region" description="Low complexity" evidence="5">
    <location>
        <begin position="290"/>
        <end position="304"/>
    </location>
</feature>
<dbReference type="CDD" id="cd01388">
    <property type="entry name" value="HMG-box_SoxB"/>
    <property type="match status" value="1"/>
</dbReference>
<feature type="region of interest" description="Disordered" evidence="5">
    <location>
        <begin position="267"/>
        <end position="357"/>
    </location>
</feature>
<dbReference type="InterPro" id="IPR009071">
    <property type="entry name" value="HMG_box_dom"/>
</dbReference>
<evidence type="ECO:0000256" key="2">
    <source>
        <dbReference type="ARBA" id="ARBA00023125"/>
    </source>
</evidence>
<dbReference type="InterPro" id="IPR050140">
    <property type="entry name" value="SRY-related_HMG-box_TF-like"/>
</dbReference>
<protein>
    <recommendedName>
        <fullName evidence="6">HMG box domain-containing protein</fullName>
    </recommendedName>
</protein>
<evidence type="ECO:0000313" key="8">
    <source>
        <dbReference type="Proteomes" id="UP001152759"/>
    </source>
</evidence>
<keyword evidence="2 4" id="KW-0238">DNA-binding</keyword>
<dbReference type="Pfam" id="PF00505">
    <property type="entry name" value="HMG_box"/>
    <property type="match status" value="1"/>
</dbReference>
<dbReference type="PROSITE" id="PS50118">
    <property type="entry name" value="HMG_BOX_2"/>
    <property type="match status" value="1"/>
</dbReference>
<dbReference type="AlphaFoldDB" id="A0A9P0C4L1"/>
<dbReference type="EMBL" id="OU963862">
    <property type="protein sequence ID" value="CAH0754818.1"/>
    <property type="molecule type" value="Genomic_DNA"/>
</dbReference>
<evidence type="ECO:0000256" key="4">
    <source>
        <dbReference type="PROSITE-ProRule" id="PRU00267"/>
    </source>
</evidence>
<evidence type="ECO:0000256" key="1">
    <source>
        <dbReference type="ARBA" id="ARBA00004123"/>
    </source>
</evidence>
<evidence type="ECO:0000256" key="3">
    <source>
        <dbReference type="ARBA" id="ARBA00023242"/>
    </source>
</evidence>
<evidence type="ECO:0000259" key="6">
    <source>
        <dbReference type="PROSITE" id="PS50118"/>
    </source>
</evidence>
<feature type="DNA-binding region" description="HMG box" evidence="4">
    <location>
        <begin position="40"/>
        <end position="108"/>
    </location>
</feature>
<proteinExistence type="predicted"/>
<keyword evidence="3 4" id="KW-0539">Nucleus</keyword>